<keyword evidence="1" id="KW-1133">Transmembrane helix</keyword>
<proteinExistence type="predicted"/>
<evidence type="ECO:0000256" key="1">
    <source>
        <dbReference type="SAM" id="Phobius"/>
    </source>
</evidence>
<organism evidence="2 3">
    <name type="scientific">Nitrospirillum viridazoti CBAmc</name>
    <dbReference type="NCBI Taxonomy" id="1441467"/>
    <lineage>
        <taxon>Bacteria</taxon>
        <taxon>Pseudomonadati</taxon>
        <taxon>Pseudomonadota</taxon>
        <taxon>Alphaproteobacteria</taxon>
        <taxon>Rhodospirillales</taxon>
        <taxon>Azospirillaceae</taxon>
        <taxon>Nitrospirillum</taxon>
        <taxon>Nitrospirillum viridazoti</taxon>
    </lineage>
</organism>
<evidence type="ECO:0000313" key="2">
    <source>
        <dbReference type="EMBL" id="ASG22673.1"/>
    </source>
</evidence>
<keyword evidence="1" id="KW-0812">Transmembrane</keyword>
<dbReference type="AlphaFoldDB" id="A0A248JVC6"/>
<gene>
    <name evidence="2" type="ORF">Y958_17295</name>
</gene>
<dbReference type="Proteomes" id="UP000197153">
    <property type="component" value="Chromosome 2"/>
</dbReference>
<evidence type="ECO:0000313" key="3">
    <source>
        <dbReference type="Proteomes" id="UP000197153"/>
    </source>
</evidence>
<reference evidence="2 3" key="1">
    <citation type="submission" date="2017-06" db="EMBL/GenBank/DDBJ databases">
        <title>Complete genome sequence of Nitrospirillum amazonense strain CBAmC, an endophytic nitrogen-fixing and plant growth-promoting bacterium, isolated from sugarcane.</title>
        <authorList>
            <person name="Schwab S."/>
            <person name="dos Santos Teixeira K.R."/>
            <person name="Simoes Araujo J.L."/>
            <person name="Soares Vidal M."/>
            <person name="Borges de Freitas H.R."/>
            <person name="Rivello Crivelaro A.L."/>
            <person name="Bueno de Camargo Nunes A."/>
            <person name="dos Santos C.M."/>
            <person name="Palmeira da Silva Rosa D."/>
            <person name="da Silva Padilha D."/>
            <person name="da Silva E."/>
            <person name="Araujo Terra L."/>
            <person name="Soares Mendes V."/>
            <person name="Farinelli L."/>
            <person name="Magalhaes Cruz L."/>
            <person name="Baldani J.I."/>
        </authorList>
    </citation>
    <scope>NUCLEOTIDE SEQUENCE [LARGE SCALE GENOMIC DNA]</scope>
    <source>
        <strain evidence="2 3">CBAmC</strain>
    </source>
</reference>
<dbReference type="EMBL" id="CP022111">
    <property type="protein sequence ID" value="ASG22673.1"/>
    <property type="molecule type" value="Genomic_DNA"/>
</dbReference>
<protein>
    <submittedName>
        <fullName evidence="2">Uncharacterized protein</fullName>
    </submittedName>
</protein>
<name>A0A248JVC6_9PROT</name>
<keyword evidence="3" id="KW-1185">Reference proteome</keyword>
<feature type="transmembrane region" description="Helical" evidence="1">
    <location>
        <begin position="38"/>
        <end position="57"/>
    </location>
</feature>
<dbReference type="KEGG" id="nao:Y958_17295"/>
<accession>A0A248JVC6</accession>
<keyword evidence="1" id="KW-0472">Membrane</keyword>
<dbReference type="RefSeq" id="WP_088873230.1">
    <property type="nucleotide sequence ID" value="NZ_CP022111.1"/>
</dbReference>
<sequence>MIRPTLAEIGWSMFSGLIMAALCAGVDAVEGVHDSALVRHSVVLFIVASAVDLGMTLRRRSKRRL</sequence>